<organism evidence="2 3">
    <name type="scientific">Aliivibrio fischeri</name>
    <name type="common">Vibrio fischeri</name>
    <dbReference type="NCBI Taxonomy" id="668"/>
    <lineage>
        <taxon>Bacteria</taxon>
        <taxon>Pseudomonadati</taxon>
        <taxon>Pseudomonadota</taxon>
        <taxon>Gammaproteobacteria</taxon>
        <taxon>Vibrionales</taxon>
        <taxon>Vibrionaceae</taxon>
        <taxon>Aliivibrio</taxon>
    </lineage>
</organism>
<gene>
    <name evidence="2" type="ORF">GNP77_08495</name>
</gene>
<dbReference type="EMBL" id="WOBO01000007">
    <property type="protein sequence ID" value="MUK45420.1"/>
    <property type="molecule type" value="Genomic_DNA"/>
</dbReference>
<accession>A0A6N3Z4B3</accession>
<evidence type="ECO:0000313" key="2">
    <source>
        <dbReference type="EMBL" id="MUK45420.1"/>
    </source>
</evidence>
<dbReference type="Proteomes" id="UP000435323">
    <property type="component" value="Unassembled WGS sequence"/>
</dbReference>
<evidence type="ECO:0000256" key="1">
    <source>
        <dbReference type="SAM" id="SignalP"/>
    </source>
</evidence>
<feature type="chain" id="PRO_5026750891" evidence="1">
    <location>
        <begin position="25"/>
        <end position="319"/>
    </location>
</feature>
<protein>
    <submittedName>
        <fullName evidence="2">Uncharacterized protein</fullName>
    </submittedName>
</protein>
<keyword evidence="1" id="KW-0732">Signal</keyword>
<proteinExistence type="predicted"/>
<name>A0A6N3Z4B3_ALIFS</name>
<sequence length="319" mass="35250">MEKNMKLASILISALCLYSPLSLAEHVVASDTYSSMALPNDAKLYNAPTTSGWASGATIVQGIPRGDAAPSYWADEIIDKSMTTSEPWSGMTQWFTVFEDQKNTSSNVRVVIGDADMWLLQSTDGSMDPLTAEWVNVTVTKAQVNWAAYYSHNIIKYIEDVPYRRSADGLKEYELHPEHYPLHGGTSKVEIDGENVLAAFVRMKAWLVPDKPQGKQDVATAKVLISTGADYYPTVNTSVSHGDLSNANYLPGAGGSRFQYLTTTPTWYYMGTVAPDDLSIVDDNSPYIKSGGKTYLTKEEWHKNPPPIHFESMSCNDSY</sequence>
<feature type="signal peptide" evidence="1">
    <location>
        <begin position="1"/>
        <end position="24"/>
    </location>
</feature>
<dbReference type="AlphaFoldDB" id="A0A6N3Z4B3"/>
<evidence type="ECO:0000313" key="3">
    <source>
        <dbReference type="Proteomes" id="UP000435323"/>
    </source>
</evidence>
<comment type="caution">
    <text evidence="2">The sequence shown here is derived from an EMBL/GenBank/DDBJ whole genome shotgun (WGS) entry which is preliminary data.</text>
</comment>
<reference evidence="2 3" key="1">
    <citation type="submission" date="2019-11" db="EMBL/GenBank/DDBJ databases">
        <title>Using colonization assays and comparative genomics to discover symbiosis behaviors and factors in Vibrio fischeri.</title>
        <authorList>
            <person name="Bongrand C."/>
            <person name="Moriano-Gutierrez S."/>
            <person name="Arevalo P."/>
            <person name="Mcfall-Ngai M."/>
            <person name="Visick K."/>
            <person name="Polz M.F."/>
            <person name="Ruby E.G."/>
        </authorList>
    </citation>
    <scope>NUCLEOTIDE SEQUENCE [LARGE SCALE GENOMIC DNA]</scope>
    <source>
        <strain evidence="3">emors.3.2</strain>
    </source>
</reference>